<accession>A0A382LV46</accession>
<name>A0A382LV46_9ZZZZ</name>
<protein>
    <submittedName>
        <fullName evidence="1">Uncharacterized protein</fullName>
    </submittedName>
</protein>
<sequence>MIIRYIKAWRAKRRYIKDMDKFFKGLEVPKGGWWMWSVIILMLQGCVIYPNDQLIKLSCDAEECGLRTNILICDDENIYCEYISVPLND</sequence>
<organism evidence="1">
    <name type="scientific">marine metagenome</name>
    <dbReference type="NCBI Taxonomy" id="408172"/>
    <lineage>
        <taxon>unclassified sequences</taxon>
        <taxon>metagenomes</taxon>
        <taxon>ecological metagenomes</taxon>
    </lineage>
</organism>
<proteinExistence type="predicted"/>
<gene>
    <name evidence="1" type="ORF">METZ01_LOCUS291635</name>
</gene>
<dbReference type="AlphaFoldDB" id="A0A382LV46"/>
<evidence type="ECO:0000313" key="1">
    <source>
        <dbReference type="EMBL" id="SVC38781.1"/>
    </source>
</evidence>
<reference evidence="1" key="1">
    <citation type="submission" date="2018-05" db="EMBL/GenBank/DDBJ databases">
        <authorList>
            <person name="Lanie J.A."/>
            <person name="Ng W.-L."/>
            <person name="Kazmierczak K.M."/>
            <person name="Andrzejewski T.M."/>
            <person name="Davidsen T.M."/>
            <person name="Wayne K.J."/>
            <person name="Tettelin H."/>
            <person name="Glass J.I."/>
            <person name="Rusch D."/>
            <person name="Podicherti R."/>
            <person name="Tsui H.-C.T."/>
            <person name="Winkler M.E."/>
        </authorList>
    </citation>
    <scope>NUCLEOTIDE SEQUENCE</scope>
</reference>
<dbReference type="EMBL" id="UINC01088499">
    <property type="protein sequence ID" value="SVC38781.1"/>
    <property type="molecule type" value="Genomic_DNA"/>
</dbReference>